<dbReference type="Gene3D" id="3.30.450.40">
    <property type="match status" value="1"/>
</dbReference>
<protein>
    <recommendedName>
        <fullName evidence="5">Diguanylate cyclase</fullName>
    </recommendedName>
</protein>
<keyword evidence="4" id="KW-1185">Reference proteome</keyword>
<dbReference type="SUPFAM" id="SSF55073">
    <property type="entry name" value="Nucleotide cyclase"/>
    <property type="match status" value="1"/>
</dbReference>
<name>A0A6F8V711_9PROT</name>
<dbReference type="PROSITE" id="PS50887">
    <property type="entry name" value="GGDEF"/>
    <property type="match status" value="1"/>
</dbReference>
<organism evidence="3 4">
    <name type="scientific">Sulfurimicrobium lacus</name>
    <dbReference type="NCBI Taxonomy" id="2715678"/>
    <lineage>
        <taxon>Bacteria</taxon>
        <taxon>Pseudomonadati</taxon>
        <taxon>Pseudomonadota</taxon>
        <taxon>Betaproteobacteria</taxon>
        <taxon>Nitrosomonadales</taxon>
        <taxon>Sulfuricellaceae</taxon>
        <taxon>Sulfurimicrobium</taxon>
    </lineage>
</organism>
<dbReference type="InterPro" id="IPR035965">
    <property type="entry name" value="PAS-like_dom_sf"/>
</dbReference>
<evidence type="ECO:0000259" key="1">
    <source>
        <dbReference type="PROSITE" id="PS50113"/>
    </source>
</evidence>
<dbReference type="PANTHER" id="PTHR46663">
    <property type="entry name" value="DIGUANYLATE CYCLASE DGCT-RELATED"/>
    <property type="match status" value="1"/>
</dbReference>
<proteinExistence type="predicted"/>
<evidence type="ECO:0000313" key="3">
    <source>
        <dbReference type="EMBL" id="BCB25623.1"/>
    </source>
</evidence>
<dbReference type="Gene3D" id="3.30.450.20">
    <property type="entry name" value="PAS domain"/>
    <property type="match status" value="2"/>
</dbReference>
<dbReference type="Pfam" id="PF00990">
    <property type="entry name" value="GGDEF"/>
    <property type="match status" value="1"/>
</dbReference>
<dbReference type="RefSeq" id="WP_173059909.1">
    <property type="nucleotide sequence ID" value="NZ_AP022853.1"/>
</dbReference>
<dbReference type="InterPro" id="IPR003018">
    <property type="entry name" value="GAF"/>
</dbReference>
<dbReference type="Pfam" id="PF08447">
    <property type="entry name" value="PAS_3"/>
    <property type="match status" value="1"/>
</dbReference>
<dbReference type="Pfam" id="PF01590">
    <property type="entry name" value="GAF"/>
    <property type="match status" value="1"/>
</dbReference>
<dbReference type="FunFam" id="3.30.70.270:FF:000001">
    <property type="entry name" value="Diguanylate cyclase domain protein"/>
    <property type="match status" value="1"/>
</dbReference>
<dbReference type="SMART" id="SM00267">
    <property type="entry name" value="GGDEF"/>
    <property type="match status" value="1"/>
</dbReference>
<dbReference type="InterPro" id="IPR000160">
    <property type="entry name" value="GGDEF_dom"/>
</dbReference>
<dbReference type="InterPro" id="IPR043128">
    <property type="entry name" value="Rev_trsase/Diguanyl_cyclase"/>
</dbReference>
<dbReference type="InterPro" id="IPR000700">
    <property type="entry name" value="PAS-assoc_C"/>
</dbReference>
<dbReference type="SMART" id="SM00065">
    <property type="entry name" value="GAF"/>
    <property type="match status" value="1"/>
</dbReference>
<reference evidence="4" key="1">
    <citation type="submission" date="2020-03" db="EMBL/GenBank/DDBJ databases">
        <title>Complete genome sequence of sulfur-oxidizing bacterium skT11.</title>
        <authorList>
            <person name="Kanda M."/>
            <person name="Kojima H."/>
            <person name="Fukui M."/>
        </authorList>
    </citation>
    <scope>NUCLEOTIDE SEQUENCE [LARGE SCALE GENOMIC DNA]</scope>
    <source>
        <strain evidence="4">skT11</strain>
    </source>
</reference>
<feature type="domain" description="GGDEF" evidence="2">
    <location>
        <begin position="470"/>
        <end position="603"/>
    </location>
</feature>
<dbReference type="InterPro" id="IPR029016">
    <property type="entry name" value="GAF-like_dom_sf"/>
</dbReference>
<sequence>MAQALPDSQEYQAKPNEASLYSRYLDALGHATNLLLEASGEENRAEVLHRLAEAARVNHCALYLNEQCAAGQLKARLCSYWFASEQLSHLPDCLDYDDYPLLSDTLHIGMVFTKNLVELPRAEFSLFNGISVASVVCIPLLVGGEMAGFLGFFAQREKHDWLPMEIDILCVAANNFAATLARQRIENSLRASESRLRVLVGATEDIVIEFDAVGTIHNVWSSHSQLPPASSAAHTVSSALPADMAHALMEAAPRVLSSGRSETVDFALVDDLGDQYFTGRLQTVPAEGGHGLHLVALIHDVTLQMQAEARRQAMLDTLDLLEEAIIDMTPQGKLTSVSAGWGKLRGDQKAVRTMADQSLFQFVHPEDHTIVSTSLKQLESGQERNTTLRFRLQDESGDHLWVEARLLAYRSPQGSVTSMRGILRDVTAAYLEQKRITRLALHDPLTELPNRILLQDHLQQAIVRAQRNGTKVALGFIDLDRFKQINDTLGHHAGDVVLRTLSQRLLSVMRETDTLSRWGGDEFVALLPDAAHDRDIRMVAMRLMEAGRLPIEVGGQEVQPTLSIGFAVYPDNASSAEELMAAADDTMFHAKHNGRNNVQFYQSLSVDFNAI</sequence>
<dbReference type="KEGG" id="slac:SKTS_05090"/>
<accession>A0A6F8V711</accession>
<dbReference type="GO" id="GO:0003824">
    <property type="term" value="F:catalytic activity"/>
    <property type="evidence" value="ECO:0007669"/>
    <property type="project" value="UniProtKB-ARBA"/>
</dbReference>
<evidence type="ECO:0008006" key="5">
    <source>
        <dbReference type="Google" id="ProtNLM"/>
    </source>
</evidence>
<dbReference type="InterPro" id="IPR052163">
    <property type="entry name" value="DGC-Regulatory_Protein"/>
</dbReference>
<dbReference type="Proteomes" id="UP000502260">
    <property type="component" value="Chromosome"/>
</dbReference>
<dbReference type="SMART" id="SM00086">
    <property type="entry name" value="PAC"/>
    <property type="match status" value="2"/>
</dbReference>
<feature type="domain" description="PAC" evidence="1">
    <location>
        <begin position="386"/>
        <end position="438"/>
    </location>
</feature>
<dbReference type="PANTHER" id="PTHR46663:SF3">
    <property type="entry name" value="SLL0267 PROTEIN"/>
    <property type="match status" value="1"/>
</dbReference>
<evidence type="ECO:0000313" key="4">
    <source>
        <dbReference type="Proteomes" id="UP000502260"/>
    </source>
</evidence>
<dbReference type="AlphaFoldDB" id="A0A6F8V711"/>
<evidence type="ECO:0000259" key="2">
    <source>
        <dbReference type="PROSITE" id="PS50887"/>
    </source>
</evidence>
<dbReference type="EMBL" id="AP022853">
    <property type="protein sequence ID" value="BCB25623.1"/>
    <property type="molecule type" value="Genomic_DNA"/>
</dbReference>
<dbReference type="NCBIfam" id="TIGR00254">
    <property type="entry name" value="GGDEF"/>
    <property type="match status" value="1"/>
</dbReference>
<dbReference type="InterPro" id="IPR029787">
    <property type="entry name" value="Nucleotide_cyclase"/>
</dbReference>
<dbReference type="PROSITE" id="PS50113">
    <property type="entry name" value="PAC"/>
    <property type="match status" value="1"/>
</dbReference>
<dbReference type="CDD" id="cd01949">
    <property type="entry name" value="GGDEF"/>
    <property type="match status" value="1"/>
</dbReference>
<dbReference type="CDD" id="cd00130">
    <property type="entry name" value="PAS"/>
    <property type="match status" value="1"/>
</dbReference>
<dbReference type="SUPFAM" id="SSF55781">
    <property type="entry name" value="GAF domain-like"/>
    <property type="match status" value="1"/>
</dbReference>
<gene>
    <name evidence="3" type="ORF">SKTS_05090</name>
</gene>
<dbReference type="NCBIfam" id="TIGR00229">
    <property type="entry name" value="sensory_box"/>
    <property type="match status" value="1"/>
</dbReference>
<dbReference type="SUPFAM" id="SSF55785">
    <property type="entry name" value="PYP-like sensor domain (PAS domain)"/>
    <property type="match status" value="2"/>
</dbReference>
<dbReference type="InterPro" id="IPR013655">
    <property type="entry name" value="PAS_fold_3"/>
</dbReference>
<dbReference type="Gene3D" id="3.30.70.270">
    <property type="match status" value="1"/>
</dbReference>
<dbReference type="InterPro" id="IPR001610">
    <property type="entry name" value="PAC"/>
</dbReference>
<dbReference type="InterPro" id="IPR000014">
    <property type="entry name" value="PAS"/>
</dbReference>